<dbReference type="OrthoDB" id="10005898at2759"/>
<feature type="region of interest" description="Disordered" evidence="1">
    <location>
        <begin position="300"/>
        <end position="319"/>
    </location>
</feature>
<dbReference type="EMBL" id="JACETU010000007">
    <property type="protein sequence ID" value="KAF7424157.1"/>
    <property type="molecule type" value="Genomic_DNA"/>
</dbReference>
<dbReference type="Proteomes" id="UP000623687">
    <property type="component" value="Unassembled WGS sequence"/>
</dbReference>
<dbReference type="RefSeq" id="XP_036628351.1">
    <property type="nucleotide sequence ID" value="XM_036778962.1"/>
</dbReference>
<comment type="caution">
    <text evidence="2">The sequence shown here is derived from an EMBL/GenBank/DDBJ whole genome shotgun (WGS) entry which is preliminary data.</text>
</comment>
<evidence type="ECO:0000313" key="2">
    <source>
        <dbReference type="EMBL" id="KAF7424157.1"/>
    </source>
</evidence>
<accession>A0A8H6ZP37</accession>
<name>A0A8H6ZP37_PLEOS</name>
<feature type="compositionally biased region" description="Basic and acidic residues" evidence="1">
    <location>
        <begin position="309"/>
        <end position="319"/>
    </location>
</feature>
<dbReference type="PANTHER" id="PTHR12652">
    <property type="entry name" value="PEROXISOMAL BIOGENESIS FACTOR 11"/>
    <property type="match status" value="1"/>
</dbReference>
<reference evidence="2" key="1">
    <citation type="submission" date="2019-07" db="EMBL/GenBank/DDBJ databases">
        <authorList>
            <person name="Palmer J.M."/>
        </authorList>
    </citation>
    <scope>NUCLEOTIDE SEQUENCE</scope>
    <source>
        <strain evidence="2">PC9</strain>
    </source>
</reference>
<sequence length="319" mass="35810">MSRVSKPLSLSRISDLTLGAFIFVPQSETIDHLVRYLGTWSGSETAVRQSYQYSHGAKIIQYAVKVIVPLLELRARIQHRAGLRAKPTSSAAASYSKLGGIIGDARTLWRIWGLLPIIQWLVSLERNPQPTRRLLNIERLQGWSMLAYYPLEHLYYLLSHSLIPPTIPSIKSIFSSTAKPTKLDPNAIGMWSTRFWAFYVFLQFAHLREDRKLLQARERAISKAKRGPGGTGISAAEKKELGDRWDAFWNEVVVNLGYLPLTVHWSLEKGFIKNDFWVGVFGLIAGLASFRAGWRATALPTPSSPAQEGSEKATSDPSY</sequence>
<evidence type="ECO:0000256" key="1">
    <source>
        <dbReference type="SAM" id="MobiDB-lite"/>
    </source>
</evidence>
<evidence type="ECO:0008006" key="4">
    <source>
        <dbReference type="Google" id="ProtNLM"/>
    </source>
</evidence>
<dbReference type="AlphaFoldDB" id="A0A8H6ZP37"/>
<dbReference type="VEuPathDB" id="FungiDB:PC9H_009460"/>
<keyword evidence="3" id="KW-1185">Reference proteome</keyword>
<evidence type="ECO:0000313" key="3">
    <source>
        <dbReference type="Proteomes" id="UP000623687"/>
    </source>
</evidence>
<dbReference type="PANTHER" id="PTHR12652:SF25">
    <property type="entry name" value="MICROBODY (PEROXISOME) PROLIFERATION PROTEIN PEROXIN 11C (EUROFUNG)"/>
    <property type="match status" value="1"/>
</dbReference>
<organism evidence="2 3">
    <name type="scientific">Pleurotus ostreatus</name>
    <name type="common">Oyster mushroom</name>
    <name type="synonym">White-rot fungus</name>
    <dbReference type="NCBI Taxonomy" id="5322"/>
    <lineage>
        <taxon>Eukaryota</taxon>
        <taxon>Fungi</taxon>
        <taxon>Dikarya</taxon>
        <taxon>Basidiomycota</taxon>
        <taxon>Agaricomycotina</taxon>
        <taxon>Agaricomycetes</taxon>
        <taxon>Agaricomycetidae</taxon>
        <taxon>Agaricales</taxon>
        <taxon>Pleurotineae</taxon>
        <taxon>Pleurotaceae</taxon>
        <taxon>Pleurotus</taxon>
    </lineage>
</organism>
<dbReference type="GeneID" id="59379278"/>
<protein>
    <recommendedName>
        <fullName evidence="4">Peroxisomal biogenesis factor 11</fullName>
    </recommendedName>
</protein>
<gene>
    <name evidence="2" type="ORF">PC9H_009460</name>
</gene>
<proteinExistence type="predicted"/>